<dbReference type="OrthoDB" id="1376579at2"/>
<evidence type="ECO:0000313" key="2">
    <source>
        <dbReference type="EMBL" id="PYE83341.1"/>
    </source>
</evidence>
<dbReference type="EMBL" id="QJTD01000001">
    <property type="protein sequence ID" value="PYE83341.1"/>
    <property type="molecule type" value="Genomic_DNA"/>
</dbReference>
<keyword evidence="1" id="KW-0472">Membrane</keyword>
<organism evidence="2 3">
    <name type="scientific">Winogradskyella epiphytica</name>
    <dbReference type="NCBI Taxonomy" id="262005"/>
    <lineage>
        <taxon>Bacteria</taxon>
        <taxon>Pseudomonadati</taxon>
        <taxon>Bacteroidota</taxon>
        <taxon>Flavobacteriia</taxon>
        <taxon>Flavobacteriales</taxon>
        <taxon>Flavobacteriaceae</taxon>
        <taxon>Winogradskyella</taxon>
    </lineage>
</organism>
<dbReference type="AlphaFoldDB" id="A0A2V4XII6"/>
<keyword evidence="3" id="KW-1185">Reference proteome</keyword>
<comment type="caution">
    <text evidence="2">The sequence shown here is derived from an EMBL/GenBank/DDBJ whole genome shotgun (WGS) entry which is preliminary data.</text>
</comment>
<name>A0A2V4XII6_9FLAO</name>
<dbReference type="Proteomes" id="UP000248054">
    <property type="component" value="Unassembled WGS sequence"/>
</dbReference>
<feature type="transmembrane region" description="Helical" evidence="1">
    <location>
        <begin position="43"/>
        <end position="63"/>
    </location>
</feature>
<protein>
    <submittedName>
        <fullName evidence="2">Uncharacterized protein</fullName>
    </submittedName>
</protein>
<proteinExistence type="predicted"/>
<sequence>MIPIEVNLDGLVTLIFAIMFGPAILLTIIGFAVIRKNKKAAKICFILAAVYIIISFGICGSMMM</sequence>
<reference evidence="2 3" key="1">
    <citation type="submission" date="2018-06" db="EMBL/GenBank/DDBJ databases">
        <title>Genomic Encyclopedia of Type Strains, Phase III (KMG-III): the genomes of soil and plant-associated and newly described type strains.</title>
        <authorList>
            <person name="Whitman W."/>
        </authorList>
    </citation>
    <scope>NUCLEOTIDE SEQUENCE [LARGE SCALE GENOMIC DNA]</scope>
    <source>
        <strain evidence="2 3">CECT 7945</strain>
    </source>
</reference>
<feature type="transmembrane region" description="Helical" evidence="1">
    <location>
        <begin position="12"/>
        <end position="34"/>
    </location>
</feature>
<gene>
    <name evidence="2" type="ORF">DFQ11_101774</name>
</gene>
<keyword evidence="1" id="KW-0812">Transmembrane</keyword>
<evidence type="ECO:0000256" key="1">
    <source>
        <dbReference type="SAM" id="Phobius"/>
    </source>
</evidence>
<keyword evidence="1" id="KW-1133">Transmembrane helix</keyword>
<accession>A0A2V4XII6</accession>
<evidence type="ECO:0000313" key="3">
    <source>
        <dbReference type="Proteomes" id="UP000248054"/>
    </source>
</evidence>
<dbReference type="RefSeq" id="WP_110474419.1">
    <property type="nucleotide sequence ID" value="NZ_BMWQ01000001.1"/>
</dbReference>